<dbReference type="Proteomes" id="UP000070188">
    <property type="component" value="Unassembled WGS sequence"/>
</dbReference>
<dbReference type="RefSeq" id="WP_066887458.1">
    <property type="nucleotide sequence ID" value="NZ_JYIJ01000011.1"/>
</dbReference>
<name>A0A132N7B2_9ACTN</name>
<dbReference type="Proteomes" id="UP000070659">
    <property type="component" value="Unassembled WGS sequence"/>
</dbReference>
<reference evidence="5" key="1">
    <citation type="submission" date="2015-02" db="EMBL/GenBank/DDBJ databases">
        <title>Physiological reanalysis, assessment of diazotrophy, and genome sequences of multiple isolates of Streptomyces thermoautotrophicus.</title>
        <authorList>
            <person name="MacKellar D.C."/>
            <person name="Lieber L."/>
            <person name="Norman J."/>
            <person name="Bolger A."/>
            <person name="Tobin C."/>
            <person name="Murray J.W."/>
            <person name="Friesen M."/>
            <person name="Prell J."/>
        </authorList>
    </citation>
    <scope>NUCLEOTIDE SEQUENCE [LARGE SCALE GENOMIC DNA]</scope>
    <source>
        <strain evidence="5">UBT1</strain>
    </source>
</reference>
<evidence type="ECO:0000313" key="2">
    <source>
        <dbReference type="EMBL" id="KWX05432.1"/>
    </source>
</evidence>
<keyword evidence="4" id="KW-1185">Reference proteome</keyword>
<proteinExistence type="predicted"/>
<reference evidence="1" key="3">
    <citation type="submission" date="2015-04" db="EMBL/GenBank/DDBJ databases">
        <title>Physiological reanalysis, assessment of diazotrophy, and genome sequences of multiple isolates of Streptomyces thermoautotrophicus.</title>
        <authorList>
            <person name="MacKellar D.C."/>
            <person name="Lieber L."/>
            <person name="Norman J."/>
            <person name="Bolger A."/>
            <person name="Tobin C."/>
            <person name="Murray J.W."/>
            <person name="Woodward J."/>
            <person name="Friesen M."/>
            <person name="Prell J."/>
        </authorList>
    </citation>
    <scope>NUCLEOTIDE SEQUENCE [LARGE SCALE GENOMIC DNA]</scope>
    <source>
        <strain evidence="1">H1</strain>
    </source>
</reference>
<sequence length="84" mass="8351">MRAVVLVSAPLTGALLLAGCGGQGQQPSPAGKAPAAPTTATSLTDWVSGILAEDLPDLHAFVNGLCQEHTAVATCLGRELIAGT</sequence>
<evidence type="ECO:0000313" key="5">
    <source>
        <dbReference type="Proteomes" id="UP000070598"/>
    </source>
</evidence>
<dbReference type="EMBL" id="LAXD01000001">
    <property type="protein sequence ID" value="KWX01165.1"/>
    <property type="molecule type" value="Genomic_DNA"/>
</dbReference>
<reference evidence="4" key="4">
    <citation type="submission" date="2015-04" db="EMBL/GenBank/DDBJ databases">
        <title>Physiological reanalysis, assessment of diazotrophy, and genome sequences of multiple isolates of Streptomyces thermoautotrophicus.</title>
        <authorList>
            <person name="MacKellar D.C."/>
            <person name="Lieber L."/>
            <person name="Norman J."/>
            <person name="Bolger A."/>
            <person name="Tobin C."/>
            <person name="Murray J.W."/>
            <person name="Chang R."/>
            <person name="Ford T."/>
            <person name="Nguyen P.Q."/>
            <person name="Woodward J."/>
            <person name="Permingeat H."/>
            <person name="Joshi N.S."/>
            <person name="Silver P.A."/>
            <person name="Usadel B."/>
            <person name="Rutherford A.W."/>
            <person name="Friesen M."/>
            <person name="Prell J."/>
        </authorList>
    </citation>
    <scope>NUCLEOTIDE SEQUENCE [LARGE SCALE GENOMIC DNA]</scope>
    <source>
        <strain evidence="4">H1</strain>
    </source>
</reference>
<dbReference type="EMBL" id="JYIJ01000011">
    <property type="protein sequence ID" value="KWX05523.1"/>
    <property type="molecule type" value="Genomic_DNA"/>
</dbReference>
<dbReference type="OrthoDB" id="3238779at2"/>
<evidence type="ECO:0000313" key="3">
    <source>
        <dbReference type="EMBL" id="KWX05523.1"/>
    </source>
</evidence>
<dbReference type="EMBL" id="JYIK01001119">
    <property type="protein sequence ID" value="KWX05432.1"/>
    <property type="molecule type" value="Genomic_DNA"/>
</dbReference>
<dbReference type="PATRIC" id="fig|1469144.10.peg.2377"/>
<evidence type="ECO:0000313" key="1">
    <source>
        <dbReference type="EMBL" id="KWX01165.1"/>
    </source>
</evidence>
<reference evidence="2 6" key="2">
    <citation type="submission" date="2015-02" db="EMBL/GenBank/DDBJ databases">
        <title>Physiological reanalysis, assessment of diazotrophy, and genome sequences of multiple isolates of Streptomyces thermoautotrophicus.</title>
        <authorList>
            <person name="MacKellar D.C."/>
            <person name="Lieber L."/>
            <person name="Norman J."/>
            <person name="Bolger A."/>
            <person name="Tobin C."/>
            <person name="Murray J.W."/>
            <person name="Prell J."/>
        </authorList>
    </citation>
    <scope>NUCLEOTIDE SEQUENCE [LARGE SCALE GENOMIC DNA]</scope>
    <source>
        <strain evidence="2 6">UBT1</strain>
    </source>
</reference>
<keyword evidence="1" id="KW-0449">Lipoprotein</keyword>
<accession>A0A132N7B2</accession>
<protein>
    <submittedName>
        <fullName evidence="1">Putative lipoprotein</fullName>
    </submittedName>
</protein>
<gene>
    <name evidence="1" type="ORF">LI90_2193</name>
    <name evidence="3" type="ORF">TH66_02295</name>
    <name evidence="2" type="ORF">TR74_23755</name>
</gene>
<dbReference type="AlphaFoldDB" id="A0A132N7B2"/>
<comment type="caution">
    <text evidence="2">The sequence shown here is derived from an EMBL/GenBank/DDBJ whole genome shotgun (WGS) entry which is preliminary data.</text>
</comment>
<organism evidence="2 5">
    <name type="scientific">Carbonactinospora thermoautotrophica</name>
    <dbReference type="NCBI Taxonomy" id="1469144"/>
    <lineage>
        <taxon>Bacteria</taxon>
        <taxon>Bacillati</taxon>
        <taxon>Actinomycetota</taxon>
        <taxon>Actinomycetes</taxon>
        <taxon>Kitasatosporales</taxon>
        <taxon>Carbonactinosporaceae</taxon>
        <taxon>Carbonactinospora</taxon>
    </lineage>
</organism>
<evidence type="ECO:0000313" key="4">
    <source>
        <dbReference type="Proteomes" id="UP000070188"/>
    </source>
</evidence>
<dbReference type="Proteomes" id="UP000070598">
    <property type="component" value="Unassembled WGS sequence"/>
</dbReference>
<dbReference type="PROSITE" id="PS51257">
    <property type="entry name" value="PROKAR_LIPOPROTEIN"/>
    <property type="match status" value="1"/>
</dbReference>
<evidence type="ECO:0000313" key="6">
    <source>
        <dbReference type="Proteomes" id="UP000070659"/>
    </source>
</evidence>